<evidence type="ECO:0000313" key="3">
    <source>
        <dbReference type="Proteomes" id="UP000644147"/>
    </source>
</evidence>
<dbReference type="Proteomes" id="UP000644147">
    <property type="component" value="Unassembled WGS sequence"/>
</dbReference>
<dbReference type="CDD" id="cd06130">
    <property type="entry name" value="DNA_pol_III_epsilon_like"/>
    <property type="match status" value="1"/>
</dbReference>
<dbReference type="Gene3D" id="3.40.50.10190">
    <property type="entry name" value="BRCT domain"/>
    <property type="match status" value="1"/>
</dbReference>
<keyword evidence="3" id="KW-1185">Reference proteome</keyword>
<dbReference type="InterPro" id="IPR013520">
    <property type="entry name" value="Ribonucl_H"/>
</dbReference>
<accession>A0ABS1C2A6</accession>
<dbReference type="InterPro" id="IPR001357">
    <property type="entry name" value="BRCT_dom"/>
</dbReference>
<dbReference type="RefSeq" id="WP_200506226.1">
    <property type="nucleotide sequence ID" value="NZ_JAEHFX010000005.1"/>
</dbReference>
<proteinExistence type="predicted"/>
<sequence>MDFVTIDFETATSERDSPCEIGLTYVKNKEIVGTESWLIKPKSYPYFNPFNISIHGIRPEDVANQPEFHELWSEIKSKLENQLVIAHNASFDFSVLRKTLTTYDLPFPNLNYACSYIFSKKVWTGLASYDLKTLCWYNNINLNHHRAAADSRACAELTLKAFELTNTNSVHEFQEKLKISIGELFEGGYRPAESKGSSTKKDLAIIAGDPAKRKHESIFYGNSVVFTGTLTSMSRAQAQQLIADIGGINAPSVTKTTNFLVVGQQDYKVVGEDGMSSKQEKAVKLIEQGSFLEVISEKEFLCNI</sequence>
<dbReference type="Gene3D" id="3.30.420.10">
    <property type="entry name" value="Ribonuclease H-like superfamily/Ribonuclease H"/>
    <property type="match status" value="1"/>
</dbReference>
<dbReference type="PROSITE" id="PS50172">
    <property type="entry name" value="BRCT"/>
    <property type="match status" value="1"/>
</dbReference>
<evidence type="ECO:0000313" key="2">
    <source>
        <dbReference type="EMBL" id="MBK0403470.1"/>
    </source>
</evidence>
<dbReference type="SUPFAM" id="SSF52113">
    <property type="entry name" value="BRCT domain"/>
    <property type="match status" value="1"/>
</dbReference>
<dbReference type="PANTHER" id="PTHR30231:SF42">
    <property type="entry name" value="EXONUCLEASE"/>
    <property type="match status" value="1"/>
</dbReference>
<dbReference type="InterPro" id="IPR012337">
    <property type="entry name" value="RNaseH-like_sf"/>
</dbReference>
<dbReference type="EMBL" id="JAEHFX010000005">
    <property type="protein sequence ID" value="MBK0403470.1"/>
    <property type="molecule type" value="Genomic_DNA"/>
</dbReference>
<dbReference type="Pfam" id="PF00533">
    <property type="entry name" value="BRCT"/>
    <property type="match status" value="1"/>
</dbReference>
<comment type="caution">
    <text evidence="2">The sequence shown here is derived from an EMBL/GenBank/DDBJ whole genome shotgun (WGS) entry which is preliminary data.</text>
</comment>
<protein>
    <submittedName>
        <fullName evidence="2">DNA polymerase III</fullName>
    </submittedName>
</protein>
<dbReference type="Pfam" id="PF00929">
    <property type="entry name" value="RNase_T"/>
    <property type="match status" value="1"/>
</dbReference>
<feature type="domain" description="BRCT" evidence="1">
    <location>
        <begin position="214"/>
        <end position="304"/>
    </location>
</feature>
<dbReference type="InterPro" id="IPR036397">
    <property type="entry name" value="RNaseH_sf"/>
</dbReference>
<dbReference type="SMART" id="SM00479">
    <property type="entry name" value="EXOIII"/>
    <property type="match status" value="1"/>
</dbReference>
<dbReference type="InterPro" id="IPR036420">
    <property type="entry name" value="BRCT_dom_sf"/>
</dbReference>
<evidence type="ECO:0000259" key="1">
    <source>
        <dbReference type="PROSITE" id="PS50172"/>
    </source>
</evidence>
<organism evidence="2 3">
    <name type="scientific">Adhaeribacter terrigena</name>
    <dbReference type="NCBI Taxonomy" id="2793070"/>
    <lineage>
        <taxon>Bacteria</taxon>
        <taxon>Pseudomonadati</taxon>
        <taxon>Bacteroidota</taxon>
        <taxon>Cytophagia</taxon>
        <taxon>Cytophagales</taxon>
        <taxon>Hymenobacteraceae</taxon>
        <taxon>Adhaeribacter</taxon>
    </lineage>
</organism>
<dbReference type="PANTHER" id="PTHR30231">
    <property type="entry name" value="DNA POLYMERASE III SUBUNIT EPSILON"/>
    <property type="match status" value="1"/>
</dbReference>
<gene>
    <name evidence="2" type="ORF">I5M27_10775</name>
</gene>
<dbReference type="CDD" id="cd17748">
    <property type="entry name" value="BRCT_DNA_ligase_like"/>
    <property type="match status" value="1"/>
</dbReference>
<dbReference type="SUPFAM" id="SSF53098">
    <property type="entry name" value="Ribonuclease H-like"/>
    <property type="match status" value="1"/>
</dbReference>
<reference evidence="2 3" key="1">
    <citation type="submission" date="2020-12" db="EMBL/GenBank/DDBJ databases">
        <title>Bacterial novel species Adhaeribacter sp. BT258 isolated from soil.</title>
        <authorList>
            <person name="Jung H.-Y."/>
        </authorList>
    </citation>
    <scope>NUCLEOTIDE SEQUENCE [LARGE SCALE GENOMIC DNA]</scope>
    <source>
        <strain evidence="2 3">BT258</strain>
    </source>
</reference>
<name>A0ABS1C2A6_9BACT</name>